<name>A0A939QH78_9MICO</name>
<evidence type="ECO:0000313" key="4">
    <source>
        <dbReference type="Proteomes" id="UP000668403"/>
    </source>
</evidence>
<evidence type="ECO:0000256" key="1">
    <source>
        <dbReference type="SAM" id="MobiDB-lite"/>
    </source>
</evidence>
<proteinExistence type="predicted"/>
<feature type="region of interest" description="Disordered" evidence="1">
    <location>
        <begin position="1"/>
        <end position="21"/>
    </location>
</feature>
<keyword evidence="4" id="KW-1185">Reference proteome</keyword>
<dbReference type="EMBL" id="JAGFBF010000005">
    <property type="protein sequence ID" value="MBO2990805.1"/>
    <property type="molecule type" value="Genomic_DNA"/>
</dbReference>
<keyword evidence="2" id="KW-0812">Transmembrane</keyword>
<feature type="transmembrane region" description="Helical" evidence="2">
    <location>
        <begin position="41"/>
        <end position="58"/>
    </location>
</feature>
<reference evidence="3" key="1">
    <citation type="submission" date="2021-03" db="EMBL/GenBank/DDBJ databases">
        <title>Leucobacter chromiisoli sp. nov., isolated from chromium-containing soil of chemical plant.</title>
        <authorList>
            <person name="Xu Z."/>
        </authorList>
    </citation>
    <scope>NUCLEOTIDE SEQUENCE</scope>
    <source>
        <strain evidence="3">K 70/01</strain>
    </source>
</reference>
<organism evidence="3 4">
    <name type="scientific">Leucobacter tardus</name>
    <dbReference type="NCBI Taxonomy" id="501483"/>
    <lineage>
        <taxon>Bacteria</taxon>
        <taxon>Bacillati</taxon>
        <taxon>Actinomycetota</taxon>
        <taxon>Actinomycetes</taxon>
        <taxon>Micrococcales</taxon>
        <taxon>Microbacteriaceae</taxon>
        <taxon>Leucobacter</taxon>
    </lineage>
</organism>
<dbReference type="Gene3D" id="3.40.50.1820">
    <property type="entry name" value="alpha/beta hydrolase"/>
    <property type="match status" value="1"/>
</dbReference>
<dbReference type="RefSeq" id="WP_208240092.1">
    <property type="nucleotide sequence ID" value="NZ_BAAAQU010000002.1"/>
</dbReference>
<dbReference type="GO" id="GO:0016787">
    <property type="term" value="F:hydrolase activity"/>
    <property type="evidence" value="ECO:0007669"/>
    <property type="project" value="UniProtKB-KW"/>
</dbReference>
<dbReference type="Proteomes" id="UP000668403">
    <property type="component" value="Unassembled WGS sequence"/>
</dbReference>
<sequence>MTGGPLEETRDSAAVDRPDALGSDVAPRELRRISRRRHRRVGTAQFVIALIVILVVGYESDVAKNRLAQANASVSVAVQEAADHPEYADDDRSAAVFFDGFGTYNSDHLARTLGPGVQSLYGGETWSVSYGNAPLASDTIAERVLDLAEQRDKRELDLVGYSMGGIINLEVAAILSASPEVTVRSITLISSPDGIEGLRPLQRQEMDAAELVSQIPGAQYSTALRFVGEMYFMRDRYTTGGPLQRIDRFFGALTQARVNLSGPTFPGTWLLVDQAFAIGSADLAGELRTISENTTPKGPRPSVLYLGTGAPGRDYMVDDAVSSANICSYAAQNAMQCTIRNVPGAVHTAPERTRDAYDQTLADVRERVRGSIEQAAALFLLRSPATPDDDFRLLTDPDGAWRQSDSD</sequence>
<feature type="region of interest" description="Disordered" evidence="1">
    <location>
        <begin position="388"/>
        <end position="407"/>
    </location>
</feature>
<dbReference type="AlphaFoldDB" id="A0A939QH78"/>
<feature type="compositionally biased region" description="Basic and acidic residues" evidence="1">
    <location>
        <begin position="7"/>
        <end position="19"/>
    </location>
</feature>
<accession>A0A939QH78</accession>
<protein>
    <submittedName>
        <fullName evidence="3">Alpha/beta hydrolase</fullName>
    </submittedName>
</protein>
<evidence type="ECO:0000256" key="2">
    <source>
        <dbReference type="SAM" id="Phobius"/>
    </source>
</evidence>
<keyword evidence="2" id="KW-0472">Membrane</keyword>
<dbReference type="InterPro" id="IPR029058">
    <property type="entry name" value="AB_hydrolase_fold"/>
</dbReference>
<dbReference type="SUPFAM" id="SSF53474">
    <property type="entry name" value="alpha/beta-Hydrolases"/>
    <property type="match status" value="1"/>
</dbReference>
<evidence type="ECO:0000313" key="3">
    <source>
        <dbReference type="EMBL" id="MBO2990805.1"/>
    </source>
</evidence>
<keyword evidence="3" id="KW-0378">Hydrolase</keyword>
<gene>
    <name evidence="3" type="ORF">J4H85_12445</name>
</gene>
<comment type="caution">
    <text evidence="3">The sequence shown here is derived from an EMBL/GenBank/DDBJ whole genome shotgun (WGS) entry which is preliminary data.</text>
</comment>
<keyword evidence="2" id="KW-1133">Transmembrane helix</keyword>